<evidence type="ECO:0000313" key="5">
    <source>
        <dbReference type="EMBL" id="GBF99576.1"/>
    </source>
</evidence>
<feature type="chain" id="PRO_5016101103" description="Peptidase M28 domain-containing protein" evidence="3">
    <location>
        <begin position="24"/>
        <end position="493"/>
    </location>
</feature>
<feature type="domain" description="Peptidase M28" evidence="4">
    <location>
        <begin position="274"/>
        <end position="481"/>
    </location>
</feature>
<dbReference type="EMBL" id="BDRX01000163">
    <property type="protein sequence ID" value="GBF99576.1"/>
    <property type="molecule type" value="Genomic_DNA"/>
</dbReference>
<protein>
    <recommendedName>
        <fullName evidence="4">Peptidase M28 domain-containing protein</fullName>
    </recommendedName>
</protein>
<evidence type="ECO:0000313" key="6">
    <source>
        <dbReference type="Proteomes" id="UP000247498"/>
    </source>
</evidence>
<dbReference type="STRING" id="307507.A0A2V0PIN3"/>
<dbReference type="InterPro" id="IPR045175">
    <property type="entry name" value="M28_fam"/>
</dbReference>
<dbReference type="InParanoid" id="A0A2V0PIN3"/>
<evidence type="ECO:0000256" key="1">
    <source>
        <dbReference type="ARBA" id="ARBA00001947"/>
    </source>
</evidence>
<dbReference type="Proteomes" id="UP000247498">
    <property type="component" value="Unassembled WGS sequence"/>
</dbReference>
<organism evidence="5 6">
    <name type="scientific">Raphidocelis subcapitata</name>
    <dbReference type="NCBI Taxonomy" id="307507"/>
    <lineage>
        <taxon>Eukaryota</taxon>
        <taxon>Viridiplantae</taxon>
        <taxon>Chlorophyta</taxon>
        <taxon>core chlorophytes</taxon>
        <taxon>Chlorophyceae</taxon>
        <taxon>CS clade</taxon>
        <taxon>Sphaeropleales</taxon>
        <taxon>Selenastraceae</taxon>
        <taxon>Raphidocelis</taxon>
    </lineage>
</organism>
<dbReference type="SUPFAM" id="SSF53187">
    <property type="entry name" value="Zn-dependent exopeptidases"/>
    <property type="match status" value="1"/>
</dbReference>
<comment type="caution">
    <text evidence="5">The sequence shown here is derived from an EMBL/GenBank/DDBJ whole genome shotgun (WGS) entry which is preliminary data.</text>
</comment>
<evidence type="ECO:0000256" key="3">
    <source>
        <dbReference type="SAM" id="SignalP"/>
    </source>
</evidence>
<keyword evidence="3" id="KW-0732">Signal</keyword>
<feature type="signal peptide" evidence="3">
    <location>
        <begin position="1"/>
        <end position="23"/>
    </location>
</feature>
<dbReference type="Pfam" id="PF04389">
    <property type="entry name" value="Peptidase_M28"/>
    <property type="match status" value="1"/>
</dbReference>
<evidence type="ECO:0000259" key="4">
    <source>
        <dbReference type="Pfam" id="PF04389"/>
    </source>
</evidence>
<dbReference type="PANTHER" id="PTHR12147:SF26">
    <property type="entry name" value="PEPTIDASE M28 DOMAIN-CONTAINING PROTEIN"/>
    <property type="match status" value="1"/>
</dbReference>
<accession>A0A2V0PIN3</accession>
<dbReference type="Gene3D" id="3.40.630.10">
    <property type="entry name" value="Zn peptidases"/>
    <property type="match status" value="1"/>
</dbReference>
<dbReference type="InterPro" id="IPR007484">
    <property type="entry name" value="Peptidase_M28"/>
</dbReference>
<dbReference type="PANTHER" id="PTHR12147">
    <property type="entry name" value="METALLOPEPTIDASE M28 FAMILY MEMBER"/>
    <property type="match status" value="1"/>
</dbReference>
<comment type="cofactor">
    <cofactor evidence="1">
        <name>Zn(2+)</name>
        <dbReference type="ChEBI" id="CHEBI:29105"/>
    </cofactor>
</comment>
<proteinExistence type="inferred from homology"/>
<evidence type="ECO:0000256" key="2">
    <source>
        <dbReference type="ARBA" id="ARBA00005634"/>
    </source>
</evidence>
<reference evidence="5 6" key="1">
    <citation type="journal article" date="2018" name="Sci. Rep.">
        <title>Raphidocelis subcapitata (=Pseudokirchneriella subcapitata) provides an insight into genome evolution and environmental adaptations in the Sphaeropleales.</title>
        <authorList>
            <person name="Suzuki S."/>
            <person name="Yamaguchi H."/>
            <person name="Nakajima N."/>
            <person name="Kawachi M."/>
        </authorList>
    </citation>
    <scope>NUCLEOTIDE SEQUENCE [LARGE SCALE GENOMIC DNA]</scope>
    <source>
        <strain evidence="5 6">NIES-35</strain>
    </source>
</reference>
<name>A0A2V0PIN3_9CHLO</name>
<dbReference type="AlphaFoldDB" id="A0A2V0PIN3"/>
<sequence>MARAGRLLLLLALAAGPAATAAAAERPALARVDLPQGGTLPELAAAGLPVFGGVYADAAGVEYALAIGMPSALAAAAASAGAGAPVLLDSDAAAAARAGGYWVASPGHGGRAAVEERHAAALRTAVVLNDGLRLVLRGGRAANRAAALGLELERLGDATPQPARAAPAAAMLSGFAAAVPSLQPLVLDAPRVAALKRILGLVKLDALLAAHAPLVGRAPVTRNGKTFSLTTRHTKSGASIEAAVDYAKAALVAAGLSKVGTQSWRDSRLIAGRNVFGDIAGRAGDGRTLLLTAHLDSRPETNAVGADDNASGVAALLVAARVLARVPLNATVRFVLFTGEEQGMLGSYYYAEALAEAGGQLPFAVLNLDMIAYSTPDGDPGMDLNTRRPSDGAAQHKADTALAQAFIAVVAAVGLRGPEGITPIIRPDGERASDHSRFWDIGIPGLLISEDWYTDDNPNYHTRGDAFDTLNQKYWLANTRAVTVVAAALAGLA</sequence>
<dbReference type="GO" id="GO:0006508">
    <property type="term" value="P:proteolysis"/>
    <property type="evidence" value="ECO:0007669"/>
    <property type="project" value="InterPro"/>
</dbReference>
<keyword evidence="6" id="KW-1185">Reference proteome</keyword>
<dbReference type="OrthoDB" id="10013407at2759"/>
<dbReference type="GO" id="GO:0008235">
    <property type="term" value="F:metalloexopeptidase activity"/>
    <property type="evidence" value="ECO:0007669"/>
    <property type="project" value="InterPro"/>
</dbReference>
<gene>
    <name evidence="5" type="ORF">Rsub_12201</name>
</gene>
<comment type="similarity">
    <text evidence="2">Belongs to the peptidase M28 family. M28B subfamily.</text>
</comment>